<dbReference type="OrthoDB" id="7939818at2759"/>
<evidence type="ECO:0000256" key="10">
    <source>
        <dbReference type="RuleBase" id="RU367135"/>
    </source>
</evidence>
<evidence type="ECO:0000256" key="6">
    <source>
        <dbReference type="ARBA" id="ARBA00022741"/>
    </source>
</evidence>
<dbReference type="PANTHER" id="PTHR11164">
    <property type="entry name" value="GLUTAMATE CYSTEINE LIGASE"/>
    <property type="match status" value="1"/>
</dbReference>
<dbReference type="Gene3D" id="3.30.590.50">
    <property type="match status" value="2"/>
</dbReference>
<keyword evidence="5 10" id="KW-0317">Glutathione biosynthesis</keyword>
<evidence type="ECO:0000256" key="1">
    <source>
        <dbReference type="ARBA" id="ARBA00005006"/>
    </source>
</evidence>
<comment type="similarity">
    <text evidence="2 10">Belongs to the glutamate--cysteine ligase type 3 family.</text>
</comment>
<dbReference type="InterPro" id="IPR014746">
    <property type="entry name" value="Gln_synth/guanido_kin_cat_dom"/>
</dbReference>
<dbReference type="GO" id="GO:0005524">
    <property type="term" value="F:ATP binding"/>
    <property type="evidence" value="ECO:0007669"/>
    <property type="project" value="UniProtKB-UniRule"/>
</dbReference>
<dbReference type="AlphaFoldDB" id="A0A9X0C746"/>
<dbReference type="InterPro" id="IPR004308">
    <property type="entry name" value="GCS"/>
</dbReference>
<keyword evidence="7 10" id="KW-0067">ATP-binding</keyword>
<evidence type="ECO:0000256" key="3">
    <source>
        <dbReference type="ARBA" id="ARBA00012220"/>
    </source>
</evidence>
<comment type="caution">
    <text evidence="11">The sequence shown here is derived from an EMBL/GenBank/DDBJ whole genome shotgun (WGS) entry which is preliminary data.</text>
</comment>
<reference evidence="11" key="1">
    <citation type="submission" date="2022-12" db="EMBL/GenBank/DDBJ databases">
        <authorList>
            <person name="Petersen C."/>
        </authorList>
    </citation>
    <scope>NUCLEOTIDE SEQUENCE</scope>
    <source>
        <strain evidence="11">IBT 29495</strain>
    </source>
</reference>
<dbReference type="Pfam" id="PF03074">
    <property type="entry name" value="GCS"/>
    <property type="match status" value="1"/>
</dbReference>
<dbReference type="EC" id="6.3.2.2" evidence="3 10"/>
<evidence type="ECO:0000256" key="9">
    <source>
        <dbReference type="ARBA" id="ARBA00032122"/>
    </source>
</evidence>
<name>A0A9X0C746_9EURO</name>
<dbReference type="PANTHER" id="PTHR11164:SF0">
    <property type="entry name" value="GLUTAMATE--CYSTEINE LIGASE CATALYTIC SUBUNIT"/>
    <property type="match status" value="1"/>
</dbReference>
<dbReference type="Gene3D" id="1.10.8.960">
    <property type="match status" value="1"/>
</dbReference>
<accession>A0A9X0C746</accession>
<proteinExistence type="inferred from homology"/>
<dbReference type="SUPFAM" id="SSF55931">
    <property type="entry name" value="Glutamine synthetase/guanido kinase"/>
    <property type="match status" value="1"/>
</dbReference>
<reference evidence="11" key="2">
    <citation type="journal article" date="2023" name="IMA Fungus">
        <title>Comparative genomic study of the Penicillium genus elucidates a diverse pangenome and 15 lateral gene transfer events.</title>
        <authorList>
            <person name="Petersen C."/>
            <person name="Sorensen T."/>
            <person name="Nielsen M.R."/>
            <person name="Sondergaard T.E."/>
            <person name="Sorensen J.L."/>
            <person name="Fitzpatrick D.A."/>
            <person name="Frisvad J.C."/>
            <person name="Nielsen K.L."/>
        </authorList>
    </citation>
    <scope>NUCLEOTIDE SEQUENCE</scope>
    <source>
        <strain evidence="11">IBT 29495</strain>
    </source>
</reference>
<evidence type="ECO:0000256" key="2">
    <source>
        <dbReference type="ARBA" id="ARBA00008100"/>
    </source>
</evidence>
<evidence type="ECO:0000313" key="11">
    <source>
        <dbReference type="EMBL" id="KAJ5504562.1"/>
    </source>
</evidence>
<evidence type="ECO:0000256" key="4">
    <source>
        <dbReference type="ARBA" id="ARBA00022598"/>
    </source>
</evidence>
<keyword evidence="12" id="KW-1185">Reference proteome</keyword>
<gene>
    <name evidence="11" type="ORF">N7463_007436</name>
</gene>
<keyword evidence="4 10" id="KW-0436">Ligase</keyword>
<organism evidence="11 12">
    <name type="scientific">Penicillium fimorum</name>
    <dbReference type="NCBI Taxonomy" id="1882269"/>
    <lineage>
        <taxon>Eukaryota</taxon>
        <taxon>Fungi</taxon>
        <taxon>Dikarya</taxon>
        <taxon>Ascomycota</taxon>
        <taxon>Pezizomycotina</taxon>
        <taxon>Eurotiomycetes</taxon>
        <taxon>Eurotiomycetidae</taxon>
        <taxon>Eurotiales</taxon>
        <taxon>Aspergillaceae</taxon>
        <taxon>Penicillium</taxon>
    </lineage>
</organism>
<evidence type="ECO:0000256" key="8">
    <source>
        <dbReference type="ARBA" id="ARBA00030585"/>
    </source>
</evidence>
<comment type="pathway">
    <text evidence="1 10">Sulfur metabolism; glutathione biosynthesis; glutathione from L-cysteine and L-glutamate: step 1/2.</text>
</comment>
<sequence length="639" mass="72553">MGCTIADRDAQFLSWEEIAANRAHLHRLAFEQCISVWQQYEGLDNFPPLWGDEIEYLLVSLDRRNKTATLALKQPKVLKKWEELSKDPLMESQLHPESMMFMVESVAVPPYGDSFKAMLRVENDMKDRRVAIQACLGMDELPVTIPMFPRLGASGKFTSPDRMSSKKLYSHVMSEDLFSHFERSKVISDNLRGRRCSIAEANIPVFRDINTPWPWKDDSVDWGHIEKLPFLLPTPAPNCVLLDHFAWSGGACGLQTTFQAKNLGEARLLHDQLCPLSALMLALTAGSPCYKGYLVDTDSRWHVTNALNDDRSMEEMRSKNSVDQGMAASQMRWSFSPVYAGHGDRVLEGYQLCNTRNLEARALFEKAGMDPNLSRFFSHMLKYDHLIMDPDHLQPESPSDTYHFRALIGSLWPDIRFKPPPDGSNIGWRVEFRPMEVQMTDFENAAFVVFMALMRRAVSYFDLNFYLPMDLVGENMRRAVMRDAVNQNKFWFREIVLPGGDPRGLSPSGSDTHDSNLANGYREMSLEEIMCGSGGNAWSSSPLEGRAPFPGLVPLVHSLLDAVDVDCETRSVLNGYLEFVAKRASGDLWTTAKWMRHFIQTHEKYKADSVVSEEICYDLICTVEDFTLGRACGPTFKET</sequence>
<keyword evidence="6 10" id="KW-0547">Nucleotide-binding</keyword>
<dbReference type="GO" id="GO:0004357">
    <property type="term" value="F:glutamate-cysteine ligase activity"/>
    <property type="evidence" value="ECO:0007669"/>
    <property type="project" value="UniProtKB-UniRule"/>
</dbReference>
<dbReference type="Proteomes" id="UP001149954">
    <property type="component" value="Unassembled WGS sequence"/>
</dbReference>
<evidence type="ECO:0000313" key="12">
    <source>
        <dbReference type="Proteomes" id="UP001149954"/>
    </source>
</evidence>
<evidence type="ECO:0000256" key="5">
    <source>
        <dbReference type="ARBA" id="ARBA00022684"/>
    </source>
</evidence>
<evidence type="ECO:0000256" key="7">
    <source>
        <dbReference type="ARBA" id="ARBA00022840"/>
    </source>
</evidence>
<dbReference type="EMBL" id="JAPWDS010000003">
    <property type="protein sequence ID" value="KAJ5504562.1"/>
    <property type="molecule type" value="Genomic_DNA"/>
</dbReference>
<comment type="catalytic activity">
    <reaction evidence="10">
        <text>L-cysteine + L-glutamate + ATP = gamma-L-glutamyl-L-cysteine + ADP + phosphate + H(+)</text>
        <dbReference type="Rhea" id="RHEA:13285"/>
        <dbReference type="ChEBI" id="CHEBI:15378"/>
        <dbReference type="ChEBI" id="CHEBI:29985"/>
        <dbReference type="ChEBI" id="CHEBI:30616"/>
        <dbReference type="ChEBI" id="CHEBI:35235"/>
        <dbReference type="ChEBI" id="CHEBI:43474"/>
        <dbReference type="ChEBI" id="CHEBI:58173"/>
        <dbReference type="ChEBI" id="CHEBI:456216"/>
        <dbReference type="EC" id="6.3.2.2"/>
    </reaction>
</comment>
<protein>
    <recommendedName>
        <fullName evidence="3 10">Glutamate--cysteine ligase</fullName>
        <ecNumber evidence="3 10">6.3.2.2</ecNumber>
    </recommendedName>
    <alternativeName>
        <fullName evidence="9 10">Gamma-ECS</fullName>
    </alternativeName>
    <alternativeName>
        <fullName evidence="8 10">Gamma-glutamylcysteine synthetase</fullName>
    </alternativeName>
</protein>
<dbReference type="GO" id="GO:0006750">
    <property type="term" value="P:glutathione biosynthetic process"/>
    <property type="evidence" value="ECO:0007669"/>
    <property type="project" value="UniProtKB-UniRule"/>
</dbReference>